<evidence type="ECO:0000313" key="2">
    <source>
        <dbReference type="EMBL" id="RJL75460.1"/>
    </source>
</evidence>
<reference evidence="2 4" key="2">
    <citation type="submission" date="2018-09" db="EMBL/GenBank/DDBJ databases">
        <title>Phylogenetic diversity of Pectobacterium and Dickeya strains causing blackleg disease of potato in Morocco.</title>
        <authorList>
            <person name="Oulghazi S."/>
            <person name="Moumni M."/>
            <person name="Faure D."/>
        </authorList>
    </citation>
    <scope>NUCLEOTIDE SEQUENCE [LARGE SCALE GENOMIC DNA]</scope>
    <source>
        <strain evidence="2 4">S4.16.03.LID</strain>
    </source>
</reference>
<evidence type="ECO:0000313" key="3">
    <source>
        <dbReference type="Proteomes" id="UP000245055"/>
    </source>
</evidence>
<dbReference type="AlphaFoldDB" id="A0AAX1C4W9"/>
<dbReference type="Proteomes" id="UP000266633">
    <property type="component" value="Unassembled WGS sequence"/>
</dbReference>
<gene>
    <name evidence="2" type="ORF">D5077_06170</name>
    <name evidence="1" type="ORF">DF213_13935</name>
</gene>
<evidence type="ECO:0000313" key="4">
    <source>
        <dbReference type="Proteomes" id="UP000266633"/>
    </source>
</evidence>
<dbReference type="Proteomes" id="UP000245055">
    <property type="component" value="Unassembled WGS sequence"/>
</dbReference>
<accession>A0AAX1C4W9</accession>
<dbReference type="EMBL" id="QESZ01000019">
    <property type="protein sequence ID" value="PWD72225.1"/>
    <property type="molecule type" value="Genomic_DNA"/>
</dbReference>
<dbReference type="EMBL" id="QZDO01000018">
    <property type="protein sequence ID" value="RJL75460.1"/>
    <property type="molecule type" value="Genomic_DNA"/>
</dbReference>
<name>A0AAX1C4W9_9GAMM</name>
<dbReference type="RefSeq" id="WP_024105169.1">
    <property type="nucleotide sequence ID" value="NZ_JALDOE010000004.1"/>
</dbReference>
<reference evidence="1 3" key="1">
    <citation type="submission" date="2018-05" db="EMBL/GenBank/DDBJ databases">
        <title>Genomic diversity of pathogens causing Blackleg of Potato in Pakistan.</title>
        <authorList>
            <person name="Sarfraz S."/>
            <person name="Riaz K."/>
            <person name="Oulghazi S."/>
            <person name="Cigna J."/>
            <person name="Sahi S.T."/>
            <person name="Khan S.H."/>
            <person name="Hameed A."/>
            <person name="Faure D."/>
        </authorList>
    </citation>
    <scope>NUCLEOTIDE SEQUENCE [LARGE SCALE GENOMIC DNA]</scope>
    <source>
        <strain evidence="1 3">SS70</strain>
    </source>
</reference>
<keyword evidence="4" id="KW-1185">Reference proteome</keyword>
<proteinExistence type="predicted"/>
<sequence length="92" mass="10252">MLNPILTFRPLAQPAAFPLTDASSYFAHSSDFAHSNDDITAQPDETDRHQSAHACAISLFQIKTHAYSPRRPGFARIWATNSKPLSSRRLIT</sequence>
<comment type="caution">
    <text evidence="1">The sequence shown here is derived from an EMBL/GenBank/DDBJ whole genome shotgun (WGS) entry which is preliminary data.</text>
</comment>
<evidence type="ECO:0000313" key="1">
    <source>
        <dbReference type="EMBL" id="PWD72225.1"/>
    </source>
</evidence>
<protein>
    <submittedName>
        <fullName evidence="1">Uncharacterized protein</fullName>
    </submittedName>
</protein>
<organism evidence="1 3">
    <name type="scientific">Dickeya dianthicola</name>
    <dbReference type="NCBI Taxonomy" id="204039"/>
    <lineage>
        <taxon>Bacteria</taxon>
        <taxon>Pseudomonadati</taxon>
        <taxon>Pseudomonadota</taxon>
        <taxon>Gammaproteobacteria</taxon>
        <taxon>Enterobacterales</taxon>
        <taxon>Pectobacteriaceae</taxon>
        <taxon>Dickeya</taxon>
    </lineage>
</organism>